<organism evidence="9 10">
    <name type="scientific">Blautia pseudococcoides</name>
    <dbReference type="NCBI Taxonomy" id="1796616"/>
    <lineage>
        <taxon>Bacteria</taxon>
        <taxon>Bacillati</taxon>
        <taxon>Bacillota</taxon>
        <taxon>Clostridia</taxon>
        <taxon>Lachnospirales</taxon>
        <taxon>Lachnospiraceae</taxon>
        <taxon>Blautia</taxon>
    </lineage>
</organism>
<keyword evidence="4 7" id="KW-0812">Transmembrane</keyword>
<feature type="domain" description="ABC transmembrane type-1" evidence="8">
    <location>
        <begin position="98"/>
        <end position="287"/>
    </location>
</feature>
<evidence type="ECO:0000256" key="2">
    <source>
        <dbReference type="ARBA" id="ARBA00022448"/>
    </source>
</evidence>
<evidence type="ECO:0000256" key="4">
    <source>
        <dbReference type="ARBA" id="ARBA00022692"/>
    </source>
</evidence>
<dbReference type="GO" id="GO:0005886">
    <property type="term" value="C:plasma membrane"/>
    <property type="evidence" value="ECO:0007669"/>
    <property type="project" value="UniProtKB-SubCell"/>
</dbReference>
<keyword evidence="10" id="KW-1185">Reference proteome</keyword>
<dbReference type="EMBL" id="CP015405">
    <property type="protein sequence ID" value="ANU77474.1"/>
    <property type="molecule type" value="Genomic_DNA"/>
</dbReference>
<dbReference type="CDD" id="cd06261">
    <property type="entry name" value="TM_PBP2"/>
    <property type="match status" value="1"/>
</dbReference>
<dbReference type="InterPro" id="IPR000515">
    <property type="entry name" value="MetI-like"/>
</dbReference>
<protein>
    <submittedName>
        <fullName evidence="9">Peptide ABC transporter permease</fullName>
    </submittedName>
</protein>
<dbReference type="AlphaFoldDB" id="A0A1C7IEX1"/>
<keyword evidence="2 7" id="KW-0813">Transport</keyword>
<gene>
    <name evidence="9" type="ORF">A4V09_18030</name>
</gene>
<dbReference type="PANTHER" id="PTHR43386:SF1">
    <property type="entry name" value="D,D-DIPEPTIDE TRANSPORT SYSTEM PERMEASE PROTEIN DDPC-RELATED"/>
    <property type="match status" value="1"/>
</dbReference>
<evidence type="ECO:0000259" key="8">
    <source>
        <dbReference type="PROSITE" id="PS50928"/>
    </source>
</evidence>
<evidence type="ECO:0000256" key="6">
    <source>
        <dbReference type="ARBA" id="ARBA00023136"/>
    </source>
</evidence>
<evidence type="ECO:0000256" key="7">
    <source>
        <dbReference type="RuleBase" id="RU363032"/>
    </source>
</evidence>
<keyword evidence="6 7" id="KW-0472">Membrane</keyword>
<feature type="transmembrane region" description="Helical" evidence="7">
    <location>
        <begin position="141"/>
        <end position="168"/>
    </location>
</feature>
<feature type="transmembrane region" description="Helical" evidence="7">
    <location>
        <begin position="265"/>
        <end position="286"/>
    </location>
</feature>
<feature type="transmembrane region" description="Helical" evidence="7">
    <location>
        <begin position="37"/>
        <end position="57"/>
    </location>
</feature>
<comment type="subcellular location">
    <subcellularLocation>
        <location evidence="1 7">Cell membrane</location>
        <topology evidence="1 7">Multi-pass membrane protein</topology>
    </subcellularLocation>
</comment>
<evidence type="ECO:0000256" key="3">
    <source>
        <dbReference type="ARBA" id="ARBA00022475"/>
    </source>
</evidence>
<dbReference type="SUPFAM" id="SSF161098">
    <property type="entry name" value="MetI-like"/>
    <property type="match status" value="1"/>
</dbReference>
<dbReference type="InterPro" id="IPR025966">
    <property type="entry name" value="OppC_N"/>
</dbReference>
<dbReference type="STRING" id="1796616.A4V09_18030"/>
<dbReference type="InterPro" id="IPR035906">
    <property type="entry name" value="MetI-like_sf"/>
</dbReference>
<comment type="similarity">
    <text evidence="7">Belongs to the binding-protein-dependent transport system permease family.</text>
</comment>
<dbReference type="OrthoDB" id="9797852at2"/>
<name>A0A1C7IEX1_9FIRM</name>
<accession>A0A1C7IEX1</accession>
<dbReference type="Pfam" id="PF00528">
    <property type="entry name" value="BPD_transp_1"/>
    <property type="match status" value="1"/>
</dbReference>
<evidence type="ECO:0000313" key="10">
    <source>
        <dbReference type="Proteomes" id="UP000092574"/>
    </source>
</evidence>
<feature type="transmembrane region" description="Helical" evidence="7">
    <location>
        <begin position="100"/>
        <end position="129"/>
    </location>
</feature>
<dbReference type="PROSITE" id="PS50928">
    <property type="entry name" value="ABC_TM1"/>
    <property type="match status" value="1"/>
</dbReference>
<evidence type="ECO:0000313" key="9">
    <source>
        <dbReference type="EMBL" id="ANU77474.1"/>
    </source>
</evidence>
<dbReference type="Proteomes" id="UP000092574">
    <property type="component" value="Chromosome"/>
</dbReference>
<dbReference type="RefSeq" id="WP_065543600.1">
    <property type="nucleotide sequence ID" value="NZ_CP015405.2"/>
</dbReference>
<sequence>MSAQNTEALGVKAQEDMLKKERRANNVWNKLKRNKTAMIGLFIVLFMVFIAIFAPIITNVDPDEIHPLDTFLTPGQNGHIFGTDEFGRDLFARVLYGSRVSIIVAVGGTIVAGIIGILLGLVAGYMGGFMDAFIMRIMDGLLAFPFVLLSIILMTVLGPGIVNVIIAIGVGNVPSFARVVRGEVHIVKNEEYCNAGRVIGVSNMRMLFSHILPNILSPVIVYATLGVAGAIISEAALSFLGLGISTPTSSWGSILRQGKDCLNTAPHVAMISGLFILVTVLGFNLLGDGIRDVLDPKMKK</sequence>
<dbReference type="PANTHER" id="PTHR43386">
    <property type="entry name" value="OLIGOPEPTIDE TRANSPORT SYSTEM PERMEASE PROTEIN APPC"/>
    <property type="match status" value="1"/>
</dbReference>
<dbReference type="InterPro" id="IPR050366">
    <property type="entry name" value="BP-dependent_transpt_permease"/>
</dbReference>
<evidence type="ECO:0000256" key="5">
    <source>
        <dbReference type="ARBA" id="ARBA00022989"/>
    </source>
</evidence>
<dbReference type="GO" id="GO:0055085">
    <property type="term" value="P:transmembrane transport"/>
    <property type="evidence" value="ECO:0007669"/>
    <property type="project" value="InterPro"/>
</dbReference>
<dbReference type="KEGG" id="byl:A4V09_18030"/>
<proteinExistence type="inferred from homology"/>
<evidence type="ECO:0000256" key="1">
    <source>
        <dbReference type="ARBA" id="ARBA00004651"/>
    </source>
</evidence>
<keyword evidence="3" id="KW-1003">Cell membrane</keyword>
<dbReference type="Gene3D" id="1.10.3720.10">
    <property type="entry name" value="MetI-like"/>
    <property type="match status" value="1"/>
</dbReference>
<reference evidence="9" key="1">
    <citation type="submission" date="2017-04" db="EMBL/GenBank/DDBJ databases">
        <title>Complete Genome Sequences of Twelve Strains of a Stable Defined Moderately Diverse Mouse Microbiota 2 (sDMDMm2).</title>
        <authorList>
            <person name="Uchimura Y."/>
            <person name="Wyss M."/>
            <person name="Brugiroux S."/>
            <person name="Limenitakis J.P."/>
            <person name="Stecher B."/>
            <person name="McCoy K.D."/>
            <person name="Macpherson A.J."/>
        </authorList>
    </citation>
    <scope>NUCLEOTIDE SEQUENCE</scope>
    <source>
        <strain evidence="9">YL58</strain>
    </source>
</reference>
<dbReference type="Pfam" id="PF12911">
    <property type="entry name" value="OppC_N"/>
    <property type="match status" value="1"/>
</dbReference>
<keyword evidence="5 7" id="KW-1133">Transmembrane helix</keyword>